<dbReference type="Proteomes" id="UP000775213">
    <property type="component" value="Unassembled WGS sequence"/>
</dbReference>
<feature type="compositionally biased region" description="Basic and acidic residues" evidence="1">
    <location>
        <begin position="10"/>
        <end position="33"/>
    </location>
</feature>
<evidence type="ECO:0000313" key="3">
    <source>
        <dbReference type="Proteomes" id="UP000775213"/>
    </source>
</evidence>
<keyword evidence="3" id="KW-1185">Reference proteome</keyword>
<accession>A0AAV7H361</accession>
<proteinExistence type="predicted"/>
<evidence type="ECO:0000313" key="2">
    <source>
        <dbReference type="EMBL" id="KAH0462287.1"/>
    </source>
</evidence>
<dbReference type="EMBL" id="JAGFBR010000009">
    <property type="protein sequence ID" value="KAH0462287.1"/>
    <property type="molecule type" value="Genomic_DNA"/>
</dbReference>
<organism evidence="2 3">
    <name type="scientific">Dendrobium chrysotoxum</name>
    <name type="common">Orchid</name>
    <dbReference type="NCBI Taxonomy" id="161865"/>
    <lineage>
        <taxon>Eukaryota</taxon>
        <taxon>Viridiplantae</taxon>
        <taxon>Streptophyta</taxon>
        <taxon>Embryophyta</taxon>
        <taxon>Tracheophyta</taxon>
        <taxon>Spermatophyta</taxon>
        <taxon>Magnoliopsida</taxon>
        <taxon>Liliopsida</taxon>
        <taxon>Asparagales</taxon>
        <taxon>Orchidaceae</taxon>
        <taxon>Epidendroideae</taxon>
        <taxon>Malaxideae</taxon>
        <taxon>Dendrobiinae</taxon>
        <taxon>Dendrobium</taxon>
    </lineage>
</organism>
<dbReference type="AlphaFoldDB" id="A0AAV7H361"/>
<feature type="region of interest" description="Disordered" evidence="1">
    <location>
        <begin position="1"/>
        <end position="33"/>
    </location>
</feature>
<evidence type="ECO:0000256" key="1">
    <source>
        <dbReference type="SAM" id="MobiDB-lite"/>
    </source>
</evidence>
<gene>
    <name evidence="2" type="ORF">IEQ34_009862</name>
</gene>
<comment type="caution">
    <text evidence="2">The sequence shown here is derived from an EMBL/GenBank/DDBJ whole genome shotgun (WGS) entry which is preliminary data.</text>
</comment>
<protein>
    <submittedName>
        <fullName evidence="2">Uncharacterized protein</fullName>
    </submittedName>
</protein>
<name>A0AAV7H361_DENCH</name>
<sequence>MVESNTGIPAEKEVHNQNYDDSHNVDIGKPKACDDDIENVPSEKSTRELENTNAGNIEPDKLEDIIEDNDGRALINFAGPLLGEATQEGNNHSTSSILNTNTMEVVYVDEGGLT</sequence>
<reference evidence="2 3" key="1">
    <citation type="journal article" date="2021" name="Hortic Res">
        <title>Chromosome-scale assembly of the Dendrobium chrysotoxum genome enhances the understanding of orchid evolution.</title>
        <authorList>
            <person name="Zhang Y."/>
            <person name="Zhang G.Q."/>
            <person name="Zhang D."/>
            <person name="Liu X.D."/>
            <person name="Xu X.Y."/>
            <person name="Sun W.H."/>
            <person name="Yu X."/>
            <person name="Zhu X."/>
            <person name="Wang Z.W."/>
            <person name="Zhao X."/>
            <person name="Zhong W.Y."/>
            <person name="Chen H."/>
            <person name="Yin W.L."/>
            <person name="Huang T."/>
            <person name="Niu S.C."/>
            <person name="Liu Z.J."/>
        </authorList>
    </citation>
    <scope>NUCLEOTIDE SEQUENCE [LARGE SCALE GENOMIC DNA]</scope>
    <source>
        <strain evidence="2">Lindl</strain>
    </source>
</reference>